<keyword evidence="3" id="KW-0443">Lipid metabolism</keyword>
<evidence type="ECO:0000313" key="5">
    <source>
        <dbReference type="EMBL" id="SHL51134.1"/>
    </source>
</evidence>
<dbReference type="OrthoDB" id="9803968at2"/>
<sequence length="643" mass="71786">MMDYAGRAAVADTYPKLLRLNAKEHGSEIALREKDFGLWREFTWNDYQSRVHDFALGMVELALGRGDVIGIIGDNRPDWVSAEIATHAIGAMSLGLYRDVLDEEAAYLLSYGEARLVFAEDEEQVDKLLALADRVPNLKHIVYSDPRGMRKYDDPRLMEADKLARMGRERAAREPGLYDRLVDATKGEDVAILCTTSGTTANPKLAMLAAGRVLRHCATYLAFDPKGSDDEYVSVLPLPWIMEQVYALGKGLLCRMKVNFVEQQDTMMNDFREIAPTFVLFAPRVWESIAADVRAGVMDSSPLKQRLYELGMKTGLSALAQGKQSVIADMLLFRALRDRLGFTRLRSAATGGAALGPDTFKFFQAMGVPLRTLYGQTELLGAYTLHPFGEVDPDTTGVAMADNIEIRIENPDIHGVGEIVVRHPNMFLGYYKSPEASAADMKDGWMQSGDAGYFNDKKQLVVIDRIKDLAETSRGERFSPQYIENKLKFSPYIAETVVLGAGRDALAAMICIRFSIISKWAEKHRIAFTTYTDLASRPEVYALLRKEVETVNATLPPAQRIAKFLLLYKELDADDGELTRTRKVRRSVINEKYATIIDAIYGGKRDIPIDTVIRFQDGTTQRIRTTLAVVELLSNTTLAEAAE</sequence>
<dbReference type="PANTHER" id="PTHR43272:SF32">
    <property type="entry name" value="AMP-DEPENDENT SYNTHETASE_LIGASE DOMAIN-CONTAINING PROTEIN"/>
    <property type="match status" value="1"/>
</dbReference>
<gene>
    <name evidence="5" type="ORF">SAMN05444159_6073</name>
</gene>
<dbReference type="AlphaFoldDB" id="A0A1M7B885"/>
<dbReference type="GO" id="GO:0004467">
    <property type="term" value="F:long-chain fatty acid-CoA ligase activity"/>
    <property type="evidence" value="ECO:0007669"/>
    <property type="project" value="TreeGrafter"/>
</dbReference>
<dbReference type="EMBL" id="LT670844">
    <property type="protein sequence ID" value="SHL51134.1"/>
    <property type="molecule type" value="Genomic_DNA"/>
</dbReference>
<evidence type="ECO:0000256" key="1">
    <source>
        <dbReference type="ARBA" id="ARBA00022598"/>
    </source>
</evidence>
<keyword evidence="2" id="KW-0276">Fatty acid metabolism</keyword>
<dbReference type="GO" id="GO:0016020">
    <property type="term" value="C:membrane"/>
    <property type="evidence" value="ECO:0007669"/>
    <property type="project" value="TreeGrafter"/>
</dbReference>
<dbReference type="InterPro" id="IPR000873">
    <property type="entry name" value="AMP-dep_synth/lig_dom"/>
</dbReference>
<dbReference type="SUPFAM" id="SSF56801">
    <property type="entry name" value="Acetyl-CoA synthetase-like"/>
    <property type="match status" value="1"/>
</dbReference>
<dbReference type="CDD" id="cd17641">
    <property type="entry name" value="LC_FACS_bac1"/>
    <property type="match status" value="1"/>
</dbReference>
<dbReference type="Proteomes" id="UP000189935">
    <property type="component" value="Chromosome I"/>
</dbReference>
<proteinExistence type="predicted"/>
<evidence type="ECO:0000256" key="2">
    <source>
        <dbReference type="ARBA" id="ARBA00022832"/>
    </source>
</evidence>
<dbReference type="Gene3D" id="3.40.50.12780">
    <property type="entry name" value="N-terminal domain of ligase-like"/>
    <property type="match status" value="1"/>
</dbReference>
<reference evidence="5 6" key="1">
    <citation type="submission" date="2016-11" db="EMBL/GenBank/DDBJ databases">
        <authorList>
            <person name="Jaros S."/>
            <person name="Januszkiewicz K."/>
            <person name="Wedrychowicz H."/>
        </authorList>
    </citation>
    <scope>NUCLEOTIDE SEQUENCE [LARGE SCALE GENOMIC DNA]</scope>
    <source>
        <strain evidence="5 6">GAS499</strain>
    </source>
</reference>
<protein>
    <submittedName>
        <fullName evidence="5">Long-chain acyl-CoA synthetase</fullName>
    </submittedName>
</protein>
<dbReference type="InterPro" id="IPR042099">
    <property type="entry name" value="ANL_N_sf"/>
</dbReference>
<accession>A0A1M7B885</accession>
<evidence type="ECO:0000259" key="4">
    <source>
        <dbReference type="Pfam" id="PF00501"/>
    </source>
</evidence>
<evidence type="ECO:0000313" key="6">
    <source>
        <dbReference type="Proteomes" id="UP000189935"/>
    </source>
</evidence>
<dbReference type="RefSeq" id="WP_079543305.1">
    <property type="nucleotide sequence ID" value="NZ_LT670844.1"/>
</dbReference>
<dbReference type="Pfam" id="PF23562">
    <property type="entry name" value="AMP-binding_C_3"/>
    <property type="match status" value="1"/>
</dbReference>
<name>A0A1M7B885_9BRAD</name>
<feature type="domain" description="AMP-dependent synthetase/ligase" evidence="4">
    <location>
        <begin position="21"/>
        <end position="431"/>
    </location>
</feature>
<dbReference type="PANTHER" id="PTHR43272">
    <property type="entry name" value="LONG-CHAIN-FATTY-ACID--COA LIGASE"/>
    <property type="match status" value="1"/>
</dbReference>
<organism evidence="5 6">
    <name type="scientific">Bradyrhizobium lablabi</name>
    <dbReference type="NCBI Taxonomy" id="722472"/>
    <lineage>
        <taxon>Bacteria</taxon>
        <taxon>Pseudomonadati</taxon>
        <taxon>Pseudomonadota</taxon>
        <taxon>Alphaproteobacteria</taxon>
        <taxon>Hyphomicrobiales</taxon>
        <taxon>Nitrobacteraceae</taxon>
        <taxon>Bradyrhizobium</taxon>
    </lineage>
</organism>
<dbReference type="Pfam" id="PF00501">
    <property type="entry name" value="AMP-binding"/>
    <property type="match status" value="1"/>
</dbReference>
<keyword evidence="1" id="KW-0436">Ligase</keyword>
<evidence type="ECO:0000256" key="3">
    <source>
        <dbReference type="ARBA" id="ARBA00023098"/>
    </source>
</evidence>